<comment type="caution">
    <text evidence="1">The sequence shown here is derived from an EMBL/GenBank/DDBJ whole genome shotgun (WGS) entry which is preliminary data.</text>
</comment>
<dbReference type="AlphaFoldDB" id="A0AAN9K979"/>
<reference evidence="1 2" key="1">
    <citation type="submission" date="2024-01" db="EMBL/GenBank/DDBJ databases">
        <title>The genomes of 5 underutilized Papilionoideae crops provide insights into root nodulation and disease resistanc.</title>
        <authorList>
            <person name="Jiang F."/>
        </authorList>
    </citation>
    <scope>NUCLEOTIDE SEQUENCE [LARGE SCALE GENOMIC DNA]</scope>
    <source>
        <strain evidence="1">LVBAO_FW01</strain>
        <tissue evidence="1">Leaves</tissue>
    </source>
</reference>
<keyword evidence="2" id="KW-1185">Reference proteome</keyword>
<protein>
    <submittedName>
        <fullName evidence="1">Uncharacterized protein</fullName>
    </submittedName>
</protein>
<dbReference type="EMBL" id="JAYMYQ010000009">
    <property type="protein sequence ID" value="KAK7313260.1"/>
    <property type="molecule type" value="Genomic_DNA"/>
</dbReference>
<accession>A0AAN9K979</accession>
<gene>
    <name evidence="1" type="ORF">VNO77_37881</name>
</gene>
<proteinExistence type="predicted"/>
<sequence>MVQQWQYQARMVIPWRSRPHCGSSPSYEPCLASLIVGGIGENGCQKNFVLLLRAGVRCGIIEVATQGTCASARVVGLVPLGPLYTSRLEFYESLALREEEMGRLKARKMESVGNELEDDD</sequence>
<organism evidence="1 2">
    <name type="scientific">Canavalia gladiata</name>
    <name type="common">Sword bean</name>
    <name type="synonym">Dolichos gladiatus</name>
    <dbReference type="NCBI Taxonomy" id="3824"/>
    <lineage>
        <taxon>Eukaryota</taxon>
        <taxon>Viridiplantae</taxon>
        <taxon>Streptophyta</taxon>
        <taxon>Embryophyta</taxon>
        <taxon>Tracheophyta</taxon>
        <taxon>Spermatophyta</taxon>
        <taxon>Magnoliopsida</taxon>
        <taxon>eudicotyledons</taxon>
        <taxon>Gunneridae</taxon>
        <taxon>Pentapetalae</taxon>
        <taxon>rosids</taxon>
        <taxon>fabids</taxon>
        <taxon>Fabales</taxon>
        <taxon>Fabaceae</taxon>
        <taxon>Papilionoideae</taxon>
        <taxon>50 kb inversion clade</taxon>
        <taxon>NPAAA clade</taxon>
        <taxon>indigoferoid/millettioid clade</taxon>
        <taxon>Phaseoleae</taxon>
        <taxon>Canavalia</taxon>
    </lineage>
</organism>
<evidence type="ECO:0000313" key="1">
    <source>
        <dbReference type="EMBL" id="KAK7313260.1"/>
    </source>
</evidence>
<evidence type="ECO:0000313" key="2">
    <source>
        <dbReference type="Proteomes" id="UP001367508"/>
    </source>
</evidence>
<dbReference type="Proteomes" id="UP001367508">
    <property type="component" value="Unassembled WGS sequence"/>
</dbReference>
<name>A0AAN9K979_CANGL</name>